<sequence>MQQEYGIVEGYRKLQNIARRIRNKGNFAKYQIGARIDQYRDSQASEDDQRLQPGSRRQQENSQHKNHGDAGDLGYFGNRA</sequence>
<protein>
    <submittedName>
        <fullName evidence="2">Uncharacterized protein</fullName>
    </submittedName>
</protein>
<evidence type="ECO:0000313" key="2">
    <source>
        <dbReference type="EMBL" id="MPN36298.1"/>
    </source>
</evidence>
<name>A0A645HB91_9ZZZZ</name>
<dbReference type="AlphaFoldDB" id="A0A645HB91"/>
<organism evidence="2">
    <name type="scientific">bioreactor metagenome</name>
    <dbReference type="NCBI Taxonomy" id="1076179"/>
    <lineage>
        <taxon>unclassified sequences</taxon>
        <taxon>metagenomes</taxon>
        <taxon>ecological metagenomes</taxon>
    </lineage>
</organism>
<feature type="region of interest" description="Disordered" evidence="1">
    <location>
        <begin position="38"/>
        <end position="80"/>
    </location>
</feature>
<dbReference type="EMBL" id="VSSQ01090345">
    <property type="protein sequence ID" value="MPN36298.1"/>
    <property type="molecule type" value="Genomic_DNA"/>
</dbReference>
<feature type="compositionally biased region" description="Basic and acidic residues" evidence="1">
    <location>
        <begin position="57"/>
        <end position="70"/>
    </location>
</feature>
<evidence type="ECO:0000256" key="1">
    <source>
        <dbReference type="SAM" id="MobiDB-lite"/>
    </source>
</evidence>
<proteinExistence type="predicted"/>
<comment type="caution">
    <text evidence="2">The sequence shown here is derived from an EMBL/GenBank/DDBJ whole genome shotgun (WGS) entry which is preliminary data.</text>
</comment>
<reference evidence="2" key="1">
    <citation type="submission" date="2019-08" db="EMBL/GenBank/DDBJ databases">
        <authorList>
            <person name="Kucharzyk K."/>
            <person name="Murdoch R.W."/>
            <person name="Higgins S."/>
            <person name="Loffler F."/>
        </authorList>
    </citation>
    <scope>NUCLEOTIDE SEQUENCE</scope>
</reference>
<gene>
    <name evidence="2" type="ORF">SDC9_183807</name>
</gene>
<accession>A0A645HB91</accession>